<evidence type="ECO:0000256" key="2">
    <source>
        <dbReference type="ARBA" id="ARBA00022670"/>
    </source>
</evidence>
<evidence type="ECO:0000256" key="4">
    <source>
        <dbReference type="ARBA" id="ARBA00022807"/>
    </source>
</evidence>
<dbReference type="InterPro" id="IPR036764">
    <property type="entry name" value="Peptidase_Prp_sf"/>
</dbReference>
<dbReference type="RefSeq" id="WP_056965419.1">
    <property type="nucleotide sequence ID" value="NZ_AZFC01000036.1"/>
</dbReference>
<reference evidence="7 8" key="1">
    <citation type="journal article" date="2015" name="Genome Announc.">
        <title>Expanding the biotechnology potential of lactobacilli through comparative genomics of 213 strains and associated genera.</title>
        <authorList>
            <person name="Sun Z."/>
            <person name="Harris H.M."/>
            <person name="McCann A."/>
            <person name="Guo C."/>
            <person name="Argimon S."/>
            <person name="Zhang W."/>
            <person name="Yang X."/>
            <person name="Jeffery I.B."/>
            <person name="Cooney J.C."/>
            <person name="Kagawa T.F."/>
            <person name="Liu W."/>
            <person name="Song Y."/>
            <person name="Salvetti E."/>
            <person name="Wrobel A."/>
            <person name="Rasinkangas P."/>
            <person name="Parkhill J."/>
            <person name="Rea M.C."/>
            <person name="O'Sullivan O."/>
            <person name="Ritari J."/>
            <person name="Douillard F.P."/>
            <person name="Paul Ross R."/>
            <person name="Yang R."/>
            <person name="Briner A.E."/>
            <person name="Felis G.E."/>
            <person name="de Vos W.M."/>
            <person name="Barrangou R."/>
            <person name="Klaenhammer T.R."/>
            <person name="Caufield P.W."/>
            <person name="Cui Y."/>
            <person name="Zhang H."/>
            <person name="O'Toole P.W."/>
        </authorList>
    </citation>
    <scope>NUCLEOTIDE SEQUENCE [LARGE SCALE GENOMIC DNA]</scope>
    <source>
        <strain evidence="7 8">DSM 15429</strain>
    </source>
</reference>
<dbReference type="GO" id="GO:0006508">
    <property type="term" value="P:proteolysis"/>
    <property type="evidence" value="ECO:0007669"/>
    <property type="project" value="UniProtKB-KW"/>
</dbReference>
<evidence type="ECO:0000313" key="7">
    <source>
        <dbReference type="EMBL" id="KRL46395.1"/>
    </source>
</evidence>
<evidence type="ECO:0000256" key="5">
    <source>
        <dbReference type="ARBA" id="ARBA00044503"/>
    </source>
</evidence>
<sequence>MIQATVHYDESQRIDSFQITGHADSGEYGQDIVCAAVSVLAITTVNGLQRVAQIPIDVENRDQAGGFLEVHLPPKLEATTELKGQAILQSFADGLRDVATNYTDFVTYHKVTN</sequence>
<dbReference type="EMBL" id="AZFC01000036">
    <property type="protein sequence ID" value="KRL46395.1"/>
    <property type="molecule type" value="Genomic_DNA"/>
</dbReference>
<dbReference type="GO" id="GO:0042254">
    <property type="term" value="P:ribosome biogenesis"/>
    <property type="evidence" value="ECO:0007669"/>
    <property type="project" value="UniProtKB-KW"/>
</dbReference>
<accession>A0A0R1QYP7</accession>
<protein>
    <recommendedName>
        <fullName evidence="6">Ribosomal processing cysteine protease Prp</fullName>
    </recommendedName>
</protein>
<dbReference type="PANTHER" id="PTHR39178:SF1">
    <property type="entry name" value="RIBOSOMAL-PROCESSING CYSTEINE PROTEASE PRP"/>
    <property type="match status" value="1"/>
</dbReference>
<dbReference type="InterPro" id="IPR007422">
    <property type="entry name" value="Peptidase_Prp"/>
</dbReference>
<dbReference type="SUPFAM" id="SSF118010">
    <property type="entry name" value="TM1457-like"/>
    <property type="match status" value="1"/>
</dbReference>
<evidence type="ECO:0000256" key="3">
    <source>
        <dbReference type="ARBA" id="ARBA00022801"/>
    </source>
</evidence>
<dbReference type="Proteomes" id="UP000051835">
    <property type="component" value="Unassembled WGS sequence"/>
</dbReference>
<evidence type="ECO:0000256" key="1">
    <source>
        <dbReference type="ARBA" id="ARBA00022517"/>
    </source>
</evidence>
<gene>
    <name evidence="7" type="ORF">FD37_GL000620</name>
</gene>
<dbReference type="Gene3D" id="3.30.70.1490">
    <property type="entry name" value="Cysteine protease Prp"/>
    <property type="match status" value="1"/>
</dbReference>
<comment type="caution">
    <text evidence="7">The sequence shown here is derived from an EMBL/GenBank/DDBJ whole genome shotgun (WGS) entry which is preliminary data.</text>
</comment>
<comment type="similarity">
    <text evidence="5">Belongs to the Prp family.</text>
</comment>
<dbReference type="GO" id="GO:0005840">
    <property type="term" value="C:ribosome"/>
    <property type="evidence" value="ECO:0007669"/>
    <property type="project" value="UniProtKB-KW"/>
</dbReference>
<dbReference type="Pfam" id="PF04327">
    <property type="entry name" value="Peptidase_Prp"/>
    <property type="match status" value="1"/>
</dbReference>
<organism evidence="7 8">
    <name type="scientific">Levilactobacillus spicheri DSM 15429</name>
    <dbReference type="NCBI Taxonomy" id="1423805"/>
    <lineage>
        <taxon>Bacteria</taxon>
        <taxon>Bacillati</taxon>
        <taxon>Bacillota</taxon>
        <taxon>Bacilli</taxon>
        <taxon>Lactobacillales</taxon>
        <taxon>Lactobacillaceae</taxon>
        <taxon>Levilactobacillus</taxon>
    </lineage>
</organism>
<keyword evidence="1" id="KW-0690">Ribosome biogenesis</keyword>
<dbReference type="PANTHER" id="PTHR39178">
    <property type="entry name" value="HYPOTHETICAL RIBOSOME-ASSOCIATED PROTEIN"/>
    <property type="match status" value="1"/>
</dbReference>
<evidence type="ECO:0000313" key="8">
    <source>
        <dbReference type="Proteomes" id="UP000051835"/>
    </source>
</evidence>
<name>A0A0R1QYP7_9LACO</name>
<dbReference type="PATRIC" id="fig|1423805.4.peg.633"/>
<dbReference type="AlphaFoldDB" id="A0A0R1QYP7"/>
<keyword evidence="7" id="KW-0687">Ribonucleoprotein</keyword>
<keyword evidence="2" id="KW-0645">Protease</keyword>
<keyword evidence="3" id="KW-0378">Hydrolase</keyword>
<keyword evidence="7" id="KW-0689">Ribosomal protein</keyword>
<dbReference type="GO" id="GO:0008234">
    <property type="term" value="F:cysteine-type peptidase activity"/>
    <property type="evidence" value="ECO:0007669"/>
    <property type="project" value="UniProtKB-KW"/>
</dbReference>
<keyword evidence="4" id="KW-0788">Thiol protease</keyword>
<dbReference type="CDD" id="cd16332">
    <property type="entry name" value="Prp-like"/>
    <property type="match status" value="1"/>
</dbReference>
<proteinExistence type="inferred from homology"/>
<evidence type="ECO:0000256" key="6">
    <source>
        <dbReference type="ARBA" id="ARBA00044538"/>
    </source>
</evidence>